<evidence type="ECO:0000313" key="3">
    <source>
        <dbReference type="EMBL" id="OXA46768.1"/>
    </source>
</evidence>
<dbReference type="InterPro" id="IPR011105">
    <property type="entry name" value="Cell_wall_hydrolase_SleB"/>
</dbReference>
<feature type="compositionally biased region" description="Basic and acidic residues" evidence="1">
    <location>
        <begin position="94"/>
        <end position="108"/>
    </location>
</feature>
<dbReference type="Pfam" id="PF07486">
    <property type="entry name" value="Hydrolase_2"/>
    <property type="match status" value="1"/>
</dbReference>
<comment type="caution">
    <text evidence="3">The sequence shown here is derived from an EMBL/GenBank/DDBJ whole genome shotgun (WGS) entry which is preliminary data.</text>
</comment>
<sequence>MAEDKKVLAQTVYLEARGESEKGWKWVAWVIKTRAALGANGVTYWGKTVQTVCVKGQFECYDAGKDTTIKDNELYKKIKAVTDAVYDAEFSTDPTRKADQNRGADHYHNPNTQGEWKKSEGWRANCDKVATIGNHVFYRSKNLYDGSGKEITST</sequence>
<dbReference type="Gene3D" id="1.10.10.2520">
    <property type="entry name" value="Cell wall hydrolase SleB, domain 1"/>
    <property type="match status" value="1"/>
</dbReference>
<dbReference type="InterPro" id="IPR042047">
    <property type="entry name" value="SleB_dom1"/>
</dbReference>
<dbReference type="AlphaFoldDB" id="A0A226DP23"/>
<proteinExistence type="predicted"/>
<dbReference type="EMBL" id="LNIX01000014">
    <property type="protein sequence ID" value="OXA46768.1"/>
    <property type="molecule type" value="Genomic_DNA"/>
</dbReference>
<feature type="region of interest" description="Disordered" evidence="1">
    <location>
        <begin position="94"/>
        <end position="119"/>
    </location>
</feature>
<evidence type="ECO:0000259" key="2">
    <source>
        <dbReference type="Pfam" id="PF07486"/>
    </source>
</evidence>
<evidence type="ECO:0000256" key="1">
    <source>
        <dbReference type="SAM" id="MobiDB-lite"/>
    </source>
</evidence>
<protein>
    <submittedName>
        <fullName evidence="3">Spore cortex-lytic enzyme</fullName>
    </submittedName>
</protein>
<keyword evidence="4" id="KW-1185">Reference proteome</keyword>
<evidence type="ECO:0000313" key="4">
    <source>
        <dbReference type="Proteomes" id="UP000198287"/>
    </source>
</evidence>
<name>A0A226DP23_FOLCA</name>
<dbReference type="GO" id="GO:0016787">
    <property type="term" value="F:hydrolase activity"/>
    <property type="evidence" value="ECO:0007669"/>
    <property type="project" value="InterPro"/>
</dbReference>
<reference evidence="3 4" key="1">
    <citation type="submission" date="2015-12" db="EMBL/GenBank/DDBJ databases">
        <title>The genome of Folsomia candida.</title>
        <authorList>
            <person name="Faddeeva A."/>
            <person name="Derks M.F."/>
            <person name="Anvar Y."/>
            <person name="Smit S."/>
            <person name="Van Straalen N."/>
            <person name="Roelofs D."/>
        </authorList>
    </citation>
    <scope>NUCLEOTIDE SEQUENCE [LARGE SCALE GENOMIC DNA]</scope>
    <source>
        <strain evidence="3 4">VU population</strain>
        <tissue evidence="3">Whole body</tissue>
    </source>
</reference>
<feature type="domain" description="Cell wall hydrolase SleB" evidence="2">
    <location>
        <begin position="18"/>
        <end position="138"/>
    </location>
</feature>
<dbReference type="OMA" id="EGWRANC"/>
<dbReference type="Proteomes" id="UP000198287">
    <property type="component" value="Unassembled WGS sequence"/>
</dbReference>
<accession>A0A226DP23</accession>
<organism evidence="3 4">
    <name type="scientific">Folsomia candida</name>
    <name type="common">Springtail</name>
    <dbReference type="NCBI Taxonomy" id="158441"/>
    <lineage>
        <taxon>Eukaryota</taxon>
        <taxon>Metazoa</taxon>
        <taxon>Ecdysozoa</taxon>
        <taxon>Arthropoda</taxon>
        <taxon>Hexapoda</taxon>
        <taxon>Collembola</taxon>
        <taxon>Entomobryomorpha</taxon>
        <taxon>Isotomoidea</taxon>
        <taxon>Isotomidae</taxon>
        <taxon>Proisotominae</taxon>
        <taxon>Folsomia</taxon>
    </lineage>
</organism>
<gene>
    <name evidence="3" type="ORF">Fcan01_18144</name>
</gene>